<gene>
    <name evidence="2" type="ORF">ACFPFU_01775</name>
</gene>
<protein>
    <recommendedName>
        <fullName evidence="4">Integral membrane protein</fullName>
    </recommendedName>
</protein>
<proteinExistence type="predicted"/>
<dbReference type="Proteomes" id="UP001595818">
    <property type="component" value="Unassembled WGS sequence"/>
</dbReference>
<keyword evidence="1" id="KW-0812">Transmembrane</keyword>
<reference evidence="3" key="1">
    <citation type="journal article" date="2019" name="Int. J. Syst. Evol. Microbiol.">
        <title>The Global Catalogue of Microorganisms (GCM) 10K type strain sequencing project: providing services to taxonomists for standard genome sequencing and annotation.</title>
        <authorList>
            <consortium name="The Broad Institute Genomics Platform"/>
            <consortium name="The Broad Institute Genome Sequencing Center for Infectious Disease"/>
            <person name="Wu L."/>
            <person name="Ma J."/>
        </authorList>
    </citation>
    <scope>NUCLEOTIDE SEQUENCE [LARGE SCALE GENOMIC DNA]</scope>
    <source>
        <strain evidence="3">CGMCC 4.7466</strain>
    </source>
</reference>
<sequence>MLWSFYHIALLLGTILSGSYFFLNRSNPEYRKVNAIVFIILMSAILSETFWHLIPKTTDSKYVHYNLLFVYLKTLVMLGLFHQLPFSCQLQKRVLPTTAVFLGAGVIISLFVQPLETGVQSYTYLVGHGMILFFCIIFFKDILKQNRYQEVNLLSLPYFWIASWILFSFGESYIFFILSYSFPEIGTFGVGQTVHWVQFFAGLMYLSFGLAFYAPFIFSKNYSF</sequence>
<evidence type="ECO:0000313" key="3">
    <source>
        <dbReference type="Proteomes" id="UP001595818"/>
    </source>
</evidence>
<comment type="caution">
    <text evidence="2">The sequence shown here is derived from an EMBL/GenBank/DDBJ whole genome shotgun (WGS) entry which is preliminary data.</text>
</comment>
<feature type="transmembrane region" description="Helical" evidence="1">
    <location>
        <begin position="94"/>
        <end position="115"/>
    </location>
</feature>
<dbReference type="RefSeq" id="WP_377060895.1">
    <property type="nucleotide sequence ID" value="NZ_JBHSJJ010000001.1"/>
</dbReference>
<feature type="transmembrane region" description="Helical" evidence="1">
    <location>
        <begin position="196"/>
        <end position="218"/>
    </location>
</feature>
<evidence type="ECO:0008006" key="4">
    <source>
        <dbReference type="Google" id="ProtNLM"/>
    </source>
</evidence>
<dbReference type="EMBL" id="JBHSJJ010000001">
    <property type="protein sequence ID" value="MFC4870396.1"/>
    <property type="molecule type" value="Genomic_DNA"/>
</dbReference>
<feature type="transmembrane region" description="Helical" evidence="1">
    <location>
        <begin position="35"/>
        <end position="53"/>
    </location>
</feature>
<feature type="transmembrane region" description="Helical" evidence="1">
    <location>
        <begin position="6"/>
        <end position="23"/>
    </location>
</feature>
<evidence type="ECO:0000313" key="2">
    <source>
        <dbReference type="EMBL" id="MFC4870396.1"/>
    </source>
</evidence>
<feature type="transmembrane region" description="Helical" evidence="1">
    <location>
        <begin position="65"/>
        <end position="82"/>
    </location>
</feature>
<accession>A0ABV9SVQ8</accession>
<keyword evidence="1" id="KW-0472">Membrane</keyword>
<evidence type="ECO:0000256" key="1">
    <source>
        <dbReference type="SAM" id="Phobius"/>
    </source>
</evidence>
<keyword evidence="1" id="KW-1133">Transmembrane helix</keyword>
<feature type="transmembrane region" description="Helical" evidence="1">
    <location>
        <begin position="151"/>
        <end position="176"/>
    </location>
</feature>
<organism evidence="2 3">
    <name type="scientific">Negadavirga shengliensis</name>
    <dbReference type="NCBI Taxonomy" id="1389218"/>
    <lineage>
        <taxon>Bacteria</taxon>
        <taxon>Pseudomonadati</taxon>
        <taxon>Bacteroidota</taxon>
        <taxon>Cytophagia</taxon>
        <taxon>Cytophagales</taxon>
        <taxon>Cyclobacteriaceae</taxon>
        <taxon>Negadavirga</taxon>
    </lineage>
</organism>
<keyword evidence="3" id="KW-1185">Reference proteome</keyword>
<name>A0ABV9SVQ8_9BACT</name>
<feature type="transmembrane region" description="Helical" evidence="1">
    <location>
        <begin position="121"/>
        <end position="139"/>
    </location>
</feature>